<sequence length="314" mass="32065">YYCSLALLLHKPAPAMARLSPHTAALLLGSLAAALRPTRRTWLAGGAAAVAPLISTAADAAPATTKIGRGMRAVGTPNKELDLDAALGISWGGASRCDAADPNCVTDGGTGEFATAQPVPQPAGRFGGVATLRISIAGNDEGLLRVGLYSETPVAAETFALLAQGAYKDTPETTPAGLDGTTWKVEKPFVFLAQSASSQELAYRRRTGSRKTPADFRAATPQKIKSEAPSMPLPAGALSVAKSGPGPDLDFALSFAPSDGKGRYAVGALLDDASMKLLARLGSLPVVSSRAALGGKAGQPLVKVVVVDASFDNT</sequence>
<protein>
    <submittedName>
        <fullName evidence="1">Uncharacterized protein</fullName>
    </submittedName>
</protein>
<comment type="caution">
    <text evidence="1">The sequence shown here is derived from an EMBL/GenBank/DDBJ whole genome shotgun (WGS) entry which is preliminary data.</text>
</comment>
<accession>A0A8J2T0A8</accession>
<evidence type="ECO:0000313" key="1">
    <source>
        <dbReference type="EMBL" id="CAH0379568.1"/>
    </source>
</evidence>
<dbReference type="EMBL" id="CAKKNE010000006">
    <property type="protein sequence ID" value="CAH0379568.1"/>
    <property type="molecule type" value="Genomic_DNA"/>
</dbReference>
<proteinExistence type="predicted"/>
<feature type="non-terminal residue" evidence="1">
    <location>
        <position position="1"/>
    </location>
</feature>
<evidence type="ECO:0000313" key="2">
    <source>
        <dbReference type="Proteomes" id="UP000789595"/>
    </source>
</evidence>
<dbReference type="OrthoDB" id="44978at2759"/>
<gene>
    <name evidence="1" type="ORF">PECAL_6P11960</name>
</gene>
<dbReference type="Gene3D" id="2.40.100.10">
    <property type="entry name" value="Cyclophilin-like"/>
    <property type="match status" value="1"/>
</dbReference>
<dbReference type="AlphaFoldDB" id="A0A8J2T0A8"/>
<reference evidence="1" key="1">
    <citation type="submission" date="2021-11" db="EMBL/GenBank/DDBJ databases">
        <authorList>
            <consortium name="Genoscope - CEA"/>
            <person name="William W."/>
        </authorList>
    </citation>
    <scope>NUCLEOTIDE SEQUENCE</scope>
</reference>
<dbReference type="InterPro" id="IPR029000">
    <property type="entry name" value="Cyclophilin-like_dom_sf"/>
</dbReference>
<keyword evidence="2" id="KW-1185">Reference proteome</keyword>
<dbReference type="Proteomes" id="UP000789595">
    <property type="component" value="Unassembled WGS sequence"/>
</dbReference>
<organism evidence="1 2">
    <name type="scientific">Pelagomonas calceolata</name>
    <dbReference type="NCBI Taxonomy" id="35677"/>
    <lineage>
        <taxon>Eukaryota</taxon>
        <taxon>Sar</taxon>
        <taxon>Stramenopiles</taxon>
        <taxon>Ochrophyta</taxon>
        <taxon>Pelagophyceae</taxon>
        <taxon>Pelagomonadales</taxon>
        <taxon>Pelagomonadaceae</taxon>
        <taxon>Pelagomonas</taxon>
    </lineage>
</organism>
<name>A0A8J2T0A8_9STRA</name>